<sequence>MWLNFRVADESNLDWQALKTLTEYCREDIKGFFEDEGFQIYPGRLHPYQALFLSNFFVQLVGTRGVLCLLLAGPVSL</sequence>
<geneLocation type="plasmid" evidence="1 2">
    <name>pREB6</name>
</geneLocation>
<dbReference type="RefSeq" id="WP_012168093.1">
    <property type="nucleotide sequence ID" value="NC_009931.1"/>
</dbReference>
<proteinExistence type="predicted"/>
<accession>A8ZQ02</accession>
<organism evidence="1 2">
    <name type="scientific">Acaryochloris marina (strain MBIC 11017)</name>
    <dbReference type="NCBI Taxonomy" id="329726"/>
    <lineage>
        <taxon>Bacteria</taxon>
        <taxon>Bacillati</taxon>
        <taxon>Cyanobacteriota</taxon>
        <taxon>Cyanophyceae</taxon>
        <taxon>Acaryochloridales</taxon>
        <taxon>Acaryochloridaceae</taxon>
        <taxon>Acaryochloris</taxon>
    </lineage>
</organism>
<dbReference type="EMBL" id="CP000843">
    <property type="protein sequence ID" value="ABW33163.1"/>
    <property type="molecule type" value="Genomic_DNA"/>
</dbReference>
<dbReference type="Proteomes" id="UP000000268">
    <property type="component" value="Plasmid pREB6"/>
</dbReference>
<dbReference type="HOGENOM" id="CLU_2629946_0_0_3"/>
<reference evidence="1 2" key="1">
    <citation type="journal article" date="2008" name="Proc. Natl. Acad. Sci. U.S.A.">
        <title>Niche adaptation and genome expansion in the chlorophyll d-producing cyanobacterium Acaryochloris marina.</title>
        <authorList>
            <person name="Swingley W.D."/>
            <person name="Chen M."/>
            <person name="Cheung P.C."/>
            <person name="Conrad A.L."/>
            <person name="Dejesa L.C."/>
            <person name="Hao J."/>
            <person name="Honchak B.M."/>
            <person name="Karbach L.E."/>
            <person name="Kurdoglu A."/>
            <person name="Lahiri S."/>
            <person name="Mastrian S.D."/>
            <person name="Miyashita H."/>
            <person name="Page L."/>
            <person name="Ramakrishna P."/>
            <person name="Satoh S."/>
            <person name="Sattley W.M."/>
            <person name="Shimada Y."/>
            <person name="Taylor H.L."/>
            <person name="Tomo T."/>
            <person name="Tsuchiya T."/>
            <person name="Wang Z.T."/>
            <person name="Raymond J."/>
            <person name="Mimuro M."/>
            <person name="Blankenship R.E."/>
            <person name="Touchman J.W."/>
        </authorList>
    </citation>
    <scope>NUCLEOTIDE SEQUENCE [LARGE SCALE GENOMIC DNA]</scope>
    <source>
        <strain evidence="2">MBIC 11017</strain>
        <plasmid evidence="2">Plasmid pREB6</plasmid>
    </source>
</reference>
<evidence type="ECO:0000313" key="1">
    <source>
        <dbReference type="EMBL" id="ABW33163.1"/>
    </source>
</evidence>
<name>A8ZQ02_ACAM1</name>
<gene>
    <name evidence="1" type="ordered locus">AM1_F0019</name>
</gene>
<dbReference type="KEGG" id="amr:AM1_F0019"/>
<keyword evidence="1" id="KW-0614">Plasmid</keyword>
<protein>
    <submittedName>
        <fullName evidence="1">Uncharacterized protein</fullName>
    </submittedName>
</protein>
<evidence type="ECO:0000313" key="2">
    <source>
        <dbReference type="Proteomes" id="UP000000268"/>
    </source>
</evidence>
<dbReference type="AlphaFoldDB" id="A8ZQ02"/>
<keyword evidence="2" id="KW-1185">Reference proteome</keyword>